<comment type="caution">
    <text evidence="2">The sequence shown here is derived from an EMBL/GenBank/DDBJ whole genome shotgun (WGS) entry which is preliminary data.</text>
</comment>
<dbReference type="PROSITE" id="PS51257">
    <property type="entry name" value="PROKAR_LIPOPROTEIN"/>
    <property type="match status" value="1"/>
</dbReference>
<evidence type="ECO:0000256" key="1">
    <source>
        <dbReference type="SAM" id="SignalP"/>
    </source>
</evidence>
<gene>
    <name evidence="2" type="ORF">CFN58_08990</name>
</gene>
<feature type="non-terminal residue" evidence="2">
    <location>
        <position position="78"/>
    </location>
</feature>
<name>A0A261WL09_9PSED</name>
<evidence type="ECO:0000313" key="2">
    <source>
        <dbReference type="EMBL" id="OZI86767.1"/>
    </source>
</evidence>
<dbReference type="SUPFAM" id="SSF53474">
    <property type="entry name" value="alpha/beta-Hydrolases"/>
    <property type="match status" value="1"/>
</dbReference>
<dbReference type="InterPro" id="IPR029058">
    <property type="entry name" value="AB_hydrolase_fold"/>
</dbReference>
<dbReference type="Gene3D" id="3.40.50.1820">
    <property type="entry name" value="alpha/beta hydrolase"/>
    <property type="match status" value="1"/>
</dbReference>
<keyword evidence="1" id="KW-0732">Signal</keyword>
<evidence type="ECO:0000313" key="3">
    <source>
        <dbReference type="Proteomes" id="UP000217163"/>
    </source>
</evidence>
<feature type="signal peptide" evidence="1">
    <location>
        <begin position="1"/>
        <end position="21"/>
    </location>
</feature>
<proteinExistence type="predicted"/>
<organism evidence="2 3">
    <name type="scientific">Pseudomonas avellanae</name>
    <dbReference type="NCBI Taxonomy" id="46257"/>
    <lineage>
        <taxon>Bacteria</taxon>
        <taxon>Pseudomonadati</taxon>
        <taxon>Pseudomonadota</taxon>
        <taxon>Gammaproteobacteria</taxon>
        <taxon>Pseudomonadales</taxon>
        <taxon>Pseudomonadaceae</taxon>
        <taxon>Pseudomonas</taxon>
    </lineage>
</organism>
<dbReference type="Proteomes" id="UP000217163">
    <property type="component" value="Unassembled WGS sequence"/>
</dbReference>
<protein>
    <submittedName>
        <fullName evidence="2">Phospholipase</fullName>
    </submittedName>
</protein>
<reference evidence="3" key="1">
    <citation type="journal article" date="2016" name="Sci. Rep.">
        <title>Genome analysis of the kiwifruit canker pathogen Pseudomonas syringae pv. actinidiae biovar 5.</title>
        <authorList>
            <person name="Fujikawa T."/>
            <person name="Sawada H."/>
        </authorList>
    </citation>
    <scope>NUCLEOTIDE SEQUENCE [LARGE SCALE GENOMIC DNA]</scope>
    <source>
        <strain evidence="3">MAFF 212061</strain>
    </source>
</reference>
<accession>A0A261WL09</accession>
<feature type="chain" id="PRO_5012175914" evidence="1">
    <location>
        <begin position="22"/>
        <end position="78"/>
    </location>
</feature>
<dbReference type="AlphaFoldDB" id="A0A261WL09"/>
<sequence>MIRRCLVVIAFALLLAGCSSMTERHHDERRGHFVTRTLKLEGRLYRYQVFVPASKVPQPRPIVLFLHGSGERGDNGRD</sequence>
<dbReference type="EMBL" id="NKQU01000288">
    <property type="protein sequence ID" value="OZI86767.1"/>
    <property type="molecule type" value="Genomic_DNA"/>
</dbReference>